<dbReference type="AlphaFoldDB" id="A0A4S1XC52"/>
<gene>
    <name evidence="3" type="ORF">E5A73_11145</name>
</gene>
<keyword evidence="4" id="KW-1185">Reference proteome</keyword>
<feature type="region of interest" description="Disordered" evidence="1">
    <location>
        <begin position="19"/>
        <end position="42"/>
    </location>
</feature>
<sequence>MRFLPLIAMIALAAPSAALAQDASPPAETAKPDEKPVCKVTGTTGSRLRKTRYCMTKWEAKIDAEKSKRDLDQMRRTDTAPGAATPF</sequence>
<evidence type="ECO:0000256" key="1">
    <source>
        <dbReference type="SAM" id="MobiDB-lite"/>
    </source>
</evidence>
<evidence type="ECO:0000313" key="4">
    <source>
        <dbReference type="Proteomes" id="UP000306147"/>
    </source>
</evidence>
<proteinExistence type="predicted"/>
<reference evidence="3 4" key="1">
    <citation type="submission" date="2019-04" db="EMBL/GenBank/DDBJ databases">
        <title>Sphingomonas psychrotolerans sp. nov., isolated from soil in the Tianshan Mountains, Xinjiang, China.</title>
        <authorList>
            <person name="Luo Y."/>
            <person name="Sheng H."/>
        </authorList>
    </citation>
    <scope>NUCLEOTIDE SEQUENCE [LARGE SCALE GENOMIC DNA]</scope>
    <source>
        <strain evidence="3 4">ZFGT-11</strain>
    </source>
</reference>
<dbReference type="Proteomes" id="UP000306147">
    <property type="component" value="Unassembled WGS sequence"/>
</dbReference>
<evidence type="ECO:0000313" key="3">
    <source>
        <dbReference type="EMBL" id="TGX53395.1"/>
    </source>
</evidence>
<feature type="signal peptide" evidence="2">
    <location>
        <begin position="1"/>
        <end position="20"/>
    </location>
</feature>
<dbReference type="OrthoDB" id="7585454at2"/>
<evidence type="ECO:0000256" key="2">
    <source>
        <dbReference type="SAM" id="SignalP"/>
    </source>
</evidence>
<feature type="chain" id="PRO_5020917117" evidence="2">
    <location>
        <begin position="21"/>
        <end position="87"/>
    </location>
</feature>
<organism evidence="3 4">
    <name type="scientific">Sphingomonas gei</name>
    <dbReference type="NCBI Taxonomy" id="1395960"/>
    <lineage>
        <taxon>Bacteria</taxon>
        <taxon>Pseudomonadati</taxon>
        <taxon>Pseudomonadota</taxon>
        <taxon>Alphaproteobacteria</taxon>
        <taxon>Sphingomonadales</taxon>
        <taxon>Sphingomonadaceae</taxon>
        <taxon>Sphingomonas</taxon>
    </lineage>
</organism>
<feature type="region of interest" description="Disordered" evidence="1">
    <location>
        <begin position="65"/>
        <end position="87"/>
    </location>
</feature>
<comment type="caution">
    <text evidence="3">The sequence shown here is derived from an EMBL/GenBank/DDBJ whole genome shotgun (WGS) entry which is preliminary data.</text>
</comment>
<dbReference type="RefSeq" id="WP_135963902.1">
    <property type="nucleotide sequence ID" value="NZ_SRXT01000004.1"/>
</dbReference>
<protein>
    <submittedName>
        <fullName evidence="3">Uncharacterized protein</fullName>
    </submittedName>
</protein>
<accession>A0A4S1XC52</accession>
<keyword evidence="2" id="KW-0732">Signal</keyword>
<feature type="compositionally biased region" description="Basic and acidic residues" evidence="1">
    <location>
        <begin position="65"/>
        <end position="78"/>
    </location>
</feature>
<name>A0A4S1XC52_9SPHN</name>
<dbReference type="EMBL" id="SRXT01000004">
    <property type="protein sequence ID" value="TGX53395.1"/>
    <property type="molecule type" value="Genomic_DNA"/>
</dbReference>